<organism evidence="6 7">
    <name type="scientific">Reyranella soli</name>
    <dbReference type="NCBI Taxonomy" id="1230389"/>
    <lineage>
        <taxon>Bacteria</taxon>
        <taxon>Pseudomonadati</taxon>
        <taxon>Pseudomonadota</taxon>
        <taxon>Alphaproteobacteria</taxon>
        <taxon>Hyphomicrobiales</taxon>
        <taxon>Reyranellaceae</taxon>
        <taxon>Reyranella</taxon>
    </lineage>
</organism>
<name>A0A512N1K5_9HYPH</name>
<dbReference type="Gene3D" id="3.20.20.30">
    <property type="entry name" value="Luciferase-like domain"/>
    <property type="match status" value="1"/>
</dbReference>
<keyword evidence="1" id="KW-0285">Flavoprotein</keyword>
<dbReference type="PANTHER" id="PTHR42847:SF4">
    <property type="entry name" value="ALKANESULFONATE MONOOXYGENASE-RELATED"/>
    <property type="match status" value="1"/>
</dbReference>
<dbReference type="PANTHER" id="PTHR42847">
    <property type="entry name" value="ALKANESULFONATE MONOOXYGENASE"/>
    <property type="match status" value="1"/>
</dbReference>
<evidence type="ECO:0000259" key="5">
    <source>
        <dbReference type="Pfam" id="PF00296"/>
    </source>
</evidence>
<evidence type="ECO:0000256" key="3">
    <source>
        <dbReference type="ARBA" id="ARBA00023002"/>
    </source>
</evidence>
<comment type="caution">
    <text evidence="6">The sequence shown here is derived from an EMBL/GenBank/DDBJ whole genome shotgun (WGS) entry which is preliminary data.</text>
</comment>
<evidence type="ECO:0000313" key="6">
    <source>
        <dbReference type="EMBL" id="GEP52867.1"/>
    </source>
</evidence>
<dbReference type="OrthoDB" id="7374740at2"/>
<dbReference type="GO" id="GO:0008726">
    <property type="term" value="F:alkanesulfonate monooxygenase activity"/>
    <property type="evidence" value="ECO:0007669"/>
    <property type="project" value="TreeGrafter"/>
</dbReference>
<dbReference type="InterPro" id="IPR011251">
    <property type="entry name" value="Luciferase-like_dom"/>
</dbReference>
<dbReference type="EMBL" id="BKAJ01000003">
    <property type="protein sequence ID" value="GEP52867.1"/>
    <property type="molecule type" value="Genomic_DNA"/>
</dbReference>
<protein>
    <submittedName>
        <fullName evidence="6">Monooxygenase</fullName>
    </submittedName>
</protein>
<sequence length="302" mass="33830">MTNQLRFSVLVLPNVPWPDLLRRCRHVEELGFDSVGLADHLVDWAGGKGPWFELWSQLAAIAQATTRVRLTTLVAQIPLRNPALLALQALTADHISNGRLDVGLGIGLEIDPSYRMMGIDNWSAKERVARFGEYVEIVDRLMSQEETTFQGRFYKVDAAALRPRPVQLPRPPIVIAAMGPVMLGHAARHADVWNSISFAKTFEAQLDETRQRVAAIDASCARIGRDPTTLRRSYLMFDPTARSSGGKIKYYESEETCRQMVEQVIALGISDIAFYYPMLEEQQPTFERIARNVLPALKAAHG</sequence>
<keyword evidence="2" id="KW-0288">FMN</keyword>
<evidence type="ECO:0000256" key="1">
    <source>
        <dbReference type="ARBA" id="ARBA00022630"/>
    </source>
</evidence>
<evidence type="ECO:0000313" key="7">
    <source>
        <dbReference type="Proteomes" id="UP000321058"/>
    </source>
</evidence>
<feature type="domain" description="Luciferase-like" evidence="5">
    <location>
        <begin position="16"/>
        <end position="233"/>
    </location>
</feature>
<dbReference type="Proteomes" id="UP000321058">
    <property type="component" value="Unassembled WGS sequence"/>
</dbReference>
<dbReference type="InterPro" id="IPR036661">
    <property type="entry name" value="Luciferase-like_sf"/>
</dbReference>
<gene>
    <name evidence="6" type="ORF">RSO01_00330</name>
</gene>
<dbReference type="SUPFAM" id="SSF51679">
    <property type="entry name" value="Bacterial luciferase-like"/>
    <property type="match status" value="1"/>
</dbReference>
<evidence type="ECO:0000256" key="2">
    <source>
        <dbReference type="ARBA" id="ARBA00022643"/>
    </source>
</evidence>
<dbReference type="RefSeq" id="WP_147144943.1">
    <property type="nucleotide sequence ID" value="NZ_BKAJ01000003.1"/>
</dbReference>
<proteinExistence type="predicted"/>
<dbReference type="InterPro" id="IPR050172">
    <property type="entry name" value="SsuD_RutA_monooxygenase"/>
</dbReference>
<keyword evidence="7" id="KW-1185">Reference proteome</keyword>
<accession>A0A512N1K5</accession>
<dbReference type="GO" id="GO:0046306">
    <property type="term" value="P:alkanesulfonate catabolic process"/>
    <property type="evidence" value="ECO:0007669"/>
    <property type="project" value="TreeGrafter"/>
</dbReference>
<keyword evidence="3" id="KW-0560">Oxidoreductase</keyword>
<reference evidence="6 7" key="1">
    <citation type="submission" date="2019-07" db="EMBL/GenBank/DDBJ databases">
        <title>Whole genome shotgun sequence of Reyranella soli NBRC 108950.</title>
        <authorList>
            <person name="Hosoyama A."/>
            <person name="Uohara A."/>
            <person name="Ohji S."/>
            <person name="Ichikawa N."/>
        </authorList>
    </citation>
    <scope>NUCLEOTIDE SEQUENCE [LARGE SCALE GENOMIC DNA]</scope>
    <source>
        <strain evidence="6 7">NBRC 108950</strain>
    </source>
</reference>
<dbReference type="AlphaFoldDB" id="A0A512N1K5"/>
<keyword evidence="4 6" id="KW-0503">Monooxygenase</keyword>
<evidence type="ECO:0000256" key="4">
    <source>
        <dbReference type="ARBA" id="ARBA00023033"/>
    </source>
</evidence>
<dbReference type="Pfam" id="PF00296">
    <property type="entry name" value="Bac_luciferase"/>
    <property type="match status" value="1"/>
</dbReference>